<dbReference type="RefSeq" id="WP_203707375.1">
    <property type="nucleotide sequence ID" value="NZ_BAAALU010000002.1"/>
</dbReference>
<keyword evidence="7" id="KW-1185">Reference proteome</keyword>
<keyword evidence="2 4" id="KW-0238">DNA-binding</keyword>
<dbReference type="SUPFAM" id="SSF48498">
    <property type="entry name" value="Tetracyclin repressor-like, C-terminal domain"/>
    <property type="match status" value="1"/>
</dbReference>
<accession>A0ABQ4CCS5</accession>
<dbReference type="PROSITE" id="PS50977">
    <property type="entry name" value="HTH_TETR_2"/>
    <property type="match status" value="1"/>
</dbReference>
<dbReference type="SUPFAM" id="SSF46689">
    <property type="entry name" value="Homeodomain-like"/>
    <property type="match status" value="1"/>
</dbReference>
<dbReference type="InterPro" id="IPR009057">
    <property type="entry name" value="Homeodomain-like_sf"/>
</dbReference>
<evidence type="ECO:0000313" key="7">
    <source>
        <dbReference type="Proteomes" id="UP000624325"/>
    </source>
</evidence>
<organism evidence="6 7">
    <name type="scientific">Asanoa iriomotensis</name>
    <dbReference type="NCBI Taxonomy" id="234613"/>
    <lineage>
        <taxon>Bacteria</taxon>
        <taxon>Bacillati</taxon>
        <taxon>Actinomycetota</taxon>
        <taxon>Actinomycetes</taxon>
        <taxon>Micromonosporales</taxon>
        <taxon>Micromonosporaceae</taxon>
        <taxon>Asanoa</taxon>
    </lineage>
</organism>
<evidence type="ECO:0000256" key="2">
    <source>
        <dbReference type="ARBA" id="ARBA00023125"/>
    </source>
</evidence>
<dbReference type="InterPro" id="IPR001647">
    <property type="entry name" value="HTH_TetR"/>
</dbReference>
<proteinExistence type="predicted"/>
<feature type="domain" description="HTH tetR-type" evidence="5">
    <location>
        <begin position="1"/>
        <end position="61"/>
    </location>
</feature>
<evidence type="ECO:0000256" key="4">
    <source>
        <dbReference type="PROSITE-ProRule" id="PRU00335"/>
    </source>
</evidence>
<dbReference type="PANTHER" id="PTHR30055">
    <property type="entry name" value="HTH-TYPE TRANSCRIPTIONAL REGULATOR RUTR"/>
    <property type="match status" value="1"/>
</dbReference>
<dbReference type="Pfam" id="PF13305">
    <property type="entry name" value="TetR_C_33"/>
    <property type="match status" value="1"/>
</dbReference>
<dbReference type="Pfam" id="PF00440">
    <property type="entry name" value="TetR_N"/>
    <property type="match status" value="1"/>
</dbReference>
<feature type="DNA-binding region" description="H-T-H motif" evidence="4">
    <location>
        <begin position="24"/>
        <end position="43"/>
    </location>
</feature>
<dbReference type="PRINTS" id="PR00455">
    <property type="entry name" value="HTHTETR"/>
</dbReference>
<gene>
    <name evidence="6" type="ORF">Air01nite_66520</name>
</gene>
<dbReference type="InterPro" id="IPR050109">
    <property type="entry name" value="HTH-type_TetR-like_transc_reg"/>
</dbReference>
<dbReference type="InterPro" id="IPR025996">
    <property type="entry name" value="MT1864/Rv1816-like_C"/>
</dbReference>
<name>A0ABQ4CCS5_9ACTN</name>
<dbReference type="Proteomes" id="UP000624325">
    <property type="component" value="Unassembled WGS sequence"/>
</dbReference>
<evidence type="ECO:0000256" key="1">
    <source>
        <dbReference type="ARBA" id="ARBA00023015"/>
    </source>
</evidence>
<reference evidence="6 7" key="1">
    <citation type="submission" date="2021-01" db="EMBL/GenBank/DDBJ databases">
        <title>Whole genome shotgun sequence of Asanoa iriomotensis NBRC 100142.</title>
        <authorList>
            <person name="Komaki H."/>
            <person name="Tamura T."/>
        </authorList>
    </citation>
    <scope>NUCLEOTIDE SEQUENCE [LARGE SCALE GENOMIC DNA]</scope>
    <source>
        <strain evidence="6 7">NBRC 100142</strain>
    </source>
</reference>
<evidence type="ECO:0000256" key="3">
    <source>
        <dbReference type="ARBA" id="ARBA00023163"/>
    </source>
</evidence>
<dbReference type="EMBL" id="BONC01000070">
    <property type="protein sequence ID" value="GIF60557.1"/>
    <property type="molecule type" value="Genomic_DNA"/>
</dbReference>
<protein>
    <submittedName>
        <fullName evidence="6">TetR family transcriptional regulator</fullName>
    </submittedName>
</protein>
<dbReference type="Gene3D" id="1.10.10.60">
    <property type="entry name" value="Homeodomain-like"/>
    <property type="match status" value="1"/>
</dbReference>
<dbReference type="InterPro" id="IPR036271">
    <property type="entry name" value="Tet_transcr_reg_TetR-rel_C_sf"/>
</dbReference>
<dbReference type="PANTHER" id="PTHR30055:SF239">
    <property type="entry name" value="TRANSCRIPTIONAL REGULATORY PROTEIN"/>
    <property type="match status" value="1"/>
</dbReference>
<evidence type="ECO:0000313" key="6">
    <source>
        <dbReference type="EMBL" id="GIF60557.1"/>
    </source>
</evidence>
<dbReference type="Gene3D" id="1.10.357.10">
    <property type="entry name" value="Tetracycline Repressor, domain 2"/>
    <property type="match status" value="1"/>
</dbReference>
<keyword evidence="1" id="KW-0805">Transcription regulation</keyword>
<sequence length="170" mass="18150">MSRREQILDVALELLERDGVQALTMRAIGEAVGMRAPSLYKHVPDKQSLEAGLIARGLTAQAQVFARAKTLTALARAYRGWAREHPHLYRLMTDGPLPRDLLPPGVEDAAAAPLLAVTGSVAQARALWGLAHGLISLELAGRFPPGADVDAAWRVGIAAFTATTTKGRTP</sequence>
<evidence type="ECO:0000259" key="5">
    <source>
        <dbReference type="PROSITE" id="PS50977"/>
    </source>
</evidence>
<keyword evidence="3" id="KW-0804">Transcription</keyword>
<comment type="caution">
    <text evidence="6">The sequence shown here is derived from an EMBL/GenBank/DDBJ whole genome shotgun (WGS) entry which is preliminary data.</text>
</comment>